<dbReference type="Gene3D" id="3.10.20.700">
    <property type="match status" value="2"/>
</dbReference>
<dbReference type="Pfam" id="PF06251">
    <property type="entry name" value="Caps_syn_GfcC_C"/>
    <property type="match status" value="1"/>
</dbReference>
<evidence type="ECO:0000313" key="5">
    <source>
        <dbReference type="Proteomes" id="UP001276300"/>
    </source>
</evidence>
<dbReference type="Proteomes" id="UP001276300">
    <property type="component" value="Unassembled WGS sequence"/>
</dbReference>
<name>A0AAW9CAL3_KLUCR</name>
<feature type="chain" id="PRO_5043420903" evidence="1">
    <location>
        <begin position="23"/>
        <end position="247"/>
    </location>
</feature>
<sequence length="247" mass="26573">MMNKTLIAAAIVTLISSASALAAGTVEVHQAGVAKPLTLTNAERLADLVGQPRLAGSWWPGAVITTPQATEQAMREHQELLAQLSALAKDEGGSDAAAINALRNQLQAMPVTGRLQVPLDPDIVRVHSQNNPPLQGKYTLWLGQEPSTITRVGLVDKPGNIAFTPGKDAAGYLADINLLSGADHSYAWLIYPDGRTQKAPVAYWNKRHIEPMPGSILFVGFADSLWTNKYEALNAAILRSLSQRRPE</sequence>
<feature type="domain" description="Capsule biosynthesis GfcC-like N-terminal" evidence="3">
    <location>
        <begin position="22"/>
        <end position="144"/>
    </location>
</feature>
<proteinExistence type="predicted"/>
<accession>A0AAW9CAL3</accession>
<dbReference type="Pfam" id="PF20616">
    <property type="entry name" value="Caps_syn_GfcC_N"/>
    <property type="match status" value="1"/>
</dbReference>
<dbReference type="EMBL" id="JAUEQX010000014">
    <property type="protein sequence ID" value="MDW3778515.1"/>
    <property type="molecule type" value="Genomic_DNA"/>
</dbReference>
<dbReference type="AlphaFoldDB" id="A0AAW9CAL3"/>
<protein>
    <submittedName>
        <fullName evidence="4">Capsule biosynthesis GfcC family protein</fullName>
    </submittedName>
</protein>
<feature type="domain" description="Capsule biosynthesis GfcC-like C-terminal" evidence="2">
    <location>
        <begin position="158"/>
        <end position="245"/>
    </location>
</feature>
<dbReference type="InterPro" id="IPR010425">
    <property type="entry name" value="Caps_synth_GfcC-like_C"/>
</dbReference>
<dbReference type="Gene3D" id="3.10.560.10">
    <property type="entry name" value="Outer membrane lipoprotein wza domain like"/>
    <property type="match status" value="1"/>
</dbReference>
<dbReference type="InterPro" id="IPR046459">
    <property type="entry name" value="Caps_syn_GfcC_N"/>
</dbReference>
<reference evidence="4" key="1">
    <citation type="journal article" date="2023" name="J Glob Antimicrob Resist">
        <title>Emergence of NDM-1 and KPC-3 carbapenemases in Kluyvera cryocrescens: Investigating genetic heterogeneity and acquisition routes of blaNDM-1 in Enterobacterales species in Portugal.</title>
        <authorList>
            <person name="Loiodice M."/>
            <person name="Ribeiro M."/>
            <person name="Peixe L."/>
            <person name="Novais A."/>
        </authorList>
    </citation>
    <scope>NUCLEOTIDE SEQUENCE</scope>
    <source>
        <strain evidence="4">K629</strain>
    </source>
</reference>
<feature type="signal peptide" evidence="1">
    <location>
        <begin position="1"/>
        <end position="22"/>
    </location>
</feature>
<evidence type="ECO:0000313" key="4">
    <source>
        <dbReference type="EMBL" id="MDW3778515.1"/>
    </source>
</evidence>
<comment type="caution">
    <text evidence="4">The sequence shown here is derived from an EMBL/GenBank/DDBJ whole genome shotgun (WGS) entry which is preliminary data.</text>
</comment>
<keyword evidence="1" id="KW-0732">Signal</keyword>
<evidence type="ECO:0000256" key="1">
    <source>
        <dbReference type="SAM" id="SignalP"/>
    </source>
</evidence>
<organism evidence="4 5">
    <name type="scientific">Kluyvera cryocrescens</name>
    <name type="common">Kluyvera citrophila</name>
    <dbReference type="NCBI Taxonomy" id="580"/>
    <lineage>
        <taxon>Bacteria</taxon>
        <taxon>Pseudomonadati</taxon>
        <taxon>Pseudomonadota</taxon>
        <taxon>Gammaproteobacteria</taxon>
        <taxon>Enterobacterales</taxon>
        <taxon>Enterobacteriaceae</taxon>
        <taxon>Kluyvera</taxon>
    </lineage>
</organism>
<gene>
    <name evidence="4" type="ORF">QWU01_17035</name>
</gene>
<evidence type="ECO:0000259" key="2">
    <source>
        <dbReference type="Pfam" id="PF06251"/>
    </source>
</evidence>
<evidence type="ECO:0000259" key="3">
    <source>
        <dbReference type="Pfam" id="PF20616"/>
    </source>
</evidence>